<evidence type="ECO:0000313" key="1">
    <source>
        <dbReference type="EMBL" id="AZN42011.1"/>
    </source>
</evidence>
<evidence type="ECO:0000313" key="2">
    <source>
        <dbReference type="Proteomes" id="UP000272528"/>
    </source>
</evidence>
<reference evidence="2" key="1">
    <citation type="submission" date="2018-12" db="EMBL/GenBank/DDBJ databases">
        <title>Genome sequence of Peanibacillus sp.</title>
        <authorList>
            <person name="Subramani G."/>
            <person name="Srinivasan S."/>
            <person name="Kim M.K."/>
        </authorList>
    </citation>
    <scope>NUCLEOTIDE SEQUENCE [LARGE SCALE GENOMIC DNA]</scope>
    <source>
        <strain evidence="2">18JY67-1</strain>
    </source>
</reference>
<dbReference type="RefSeq" id="WP_126017714.1">
    <property type="nucleotide sequence ID" value="NZ_CP034437.1"/>
</dbReference>
<dbReference type="AlphaFoldDB" id="A0A3S9A8I9"/>
<sequence>MDNGIAVIVVEKESDGQLRRIDERTWTTAMIASLEHTNFITIGNQEYKTIEGRLNLDAGKLEILVVAVRNE</sequence>
<dbReference type="KEGG" id="palb:EJC50_21750"/>
<proteinExistence type="predicted"/>
<dbReference type="EMBL" id="CP034437">
    <property type="protein sequence ID" value="AZN42011.1"/>
    <property type="molecule type" value="Genomic_DNA"/>
</dbReference>
<protein>
    <submittedName>
        <fullName evidence="1">Uncharacterized protein</fullName>
    </submittedName>
</protein>
<dbReference type="OrthoDB" id="2629191at2"/>
<organism evidence="1 2">
    <name type="scientific">Paenibacillus albus</name>
    <dbReference type="NCBI Taxonomy" id="2495582"/>
    <lineage>
        <taxon>Bacteria</taxon>
        <taxon>Bacillati</taxon>
        <taxon>Bacillota</taxon>
        <taxon>Bacilli</taxon>
        <taxon>Bacillales</taxon>
        <taxon>Paenibacillaceae</taxon>
        <taxon>Paenibacillus</taxon>
    </lineage>
</organism>
<gene>
    <name evidence="1" type="ORF">EJC50_21750</name>
</gene>
<keyword evidence="2" id="KW-1185">Reference proteome</keyword>
<accession>A0A3S9A8I9</accession>
<name>A0A3S9A8I9_9BACL</name>
<dbReference type="Proteomes" id="UP000272528">
    <property type="component" value="Chromosome"/>
</dbReference>